<dbReference type="PANTHER" id="PTHR37954">
    <property type="entry name" value="BLL4979 PROTEIN"/>
    <property type="match status" value="1"/>
</dbReference>
<protein>
    <recommendedName>
        <fullName evidence="3">ArCR</fullName>
    </recommendedName>
</protein>
<evidence type="ECO:0008006" key="3">
    <source>
        <dbReference type="Google" id="ProtNLM"/>
    </source>
</evidence>
<proteinExistence type="predicted"/>
<gene>
    <name evidence="1" type="ORF">CLOHYLEM_04949</name>
</gene>
<comment type="caution">
    <text evidence="1">The sequence shown here is derived from an EMBL/GenBank/DDBJ whole genome shotgun (WGS) entry which is preliminary data.</text>
</comment>
<dbReference type="EMBL" id="ABYI02000018">
    <property type="protein sequence ID" value="EEG74988.1"/>
    <property type="molecule type" value="Genomic_DNA"/>
</dbReference>
<dbReference type="OrthoDB" id="378658at2"/>
<dbReference type="AlphaFoldDB" id="C0BYR0"/>
<sequence>MTGEKIMPFKSEKLTYGLPQDAYERDKMKALADDLKEAAGLKKQLVGVQFFFEKEDYDACEVPEIKGGAPYCVMVQKASRGMEFKSRLANHKCDGGTTALALEKSTDRIESGTEYFSYNLYDSPAAARRLRNSIKSLHAYQPLTYGIVVRPFVSCTMQPDVIIAIVNAYQAMRMIQGYEYDSGIKPKIDMGAMQGMCSEVTAVPYITGEMNVSVLCPSTRMLCRWEDSDMAVGIPFHQFESIVKGIMATKY</sequence>
<dbReference type="eggNOG" id="COG2043">
    <property type="taxonomic scope" value="Bacteria"/>
</dbReference>
<organism evidence="1 2">
    <name type="scientific">[Clostridium] hylemonae DSM 15053</name>
    <dbReference type="NCBI Taxonomy" id="553973"/>
    <lineage>
        <taxon>Bacteria</taxon>
        <taxon>Bacillati</taxon>
        <taxon>Bacillota</taxon>
        <taxon>Clostridia</taxon>
        <taxon>Lachnospirales</taxon>
        <taxon>Lachnospiraceae</taxon>
    </lineage>
</organism>
<evidence type="ECO:0000313" key="1">
    <source>
        <dbReference type="EMBL" id="EEG74988.1"/>
    </source>
</evidence>
<keyword evidence="2" id="KW-1185">Reference proteome</keyword>
<name>C0BYR0_9FIRM</name>
<reference evidence="1" key="1">
    <citation type="submission" date="2009-02" db="EMBL/GenBank/DDBJ databases">
        <authorList>
            <person name="Fulton L."/>
            <person name="Clifton S."/>
            <person name="Fulton B."/>
            <person name="Xu J."/>
            <person name="Minx P."/>
            <person name="Pepin K.H."/>
            <person name="Johnson M."/>
            <person name="Bhonagiri V."/>
            <person name="Nash W.E."/>
            <person name="Mardis E.R."/>
            <person name="Wilson R.K."/>
        </authorList>
    </citation>
    <scope>NUCLEOTIDE SEQUENCE [LARGE SCALE GENOMIC DNA]</scope>
    <source>
        <strain evidence="1">DSM 15053</strain>
    </source>
</reference>
<dbReference type="InterPro" id="IPR003748">
    <property type="entry name" value="DUF169"/>
</dbReference>
<accession>C0BYR0</accession>
<dbReference type="STRING" id="553973.CLOHYLEM_04949"/>
<dbReference type="HOGENOM" id="CLU_074324_2_0_9"/>
<dbReference type="Pfam" id="PF02596">
    <property type="entry name" value="DUF169"/>
    <property type="match status" value="1"/>
</dbReference>
<dbReference type="Proteomes" id="UP000004893">
    <property type="component" value="Unassembled WGS sequence"/>
</dbReference>
<reference evidence="1" key="2">
    <citation type="submission" date="2013-06" db="EMBL/GenBank/DDBJ databases">
        <title>Draft genome sequence of Clostridium hylemonae (DSM 15053).</title>
        <authorList>
            <person name="Sudarsanam P."/>
            <person name="Ley R."/>
            <person name="Guruge J."/>
            <person name="Turnbaugh P.J."/>
            <person name="Mahowald M."/>
            <person name="Liep D."/>
            <person name="Gordon J."/>
        </authorList>
    </citation>
    <scope>NUCLEOTIDE SEQUENCE</scope>
    <source>
        <strain evidence="1">DSM 15053</strain>
    </source>
</reference>
<evidence type="ECO:0000313" key="2">
    <source>
        <dbReference type="Proteomes" id="UP000004893"/>
    </source>
</evidence>
<dbReference type="PANTHER" id="PTHR37954:SF3">
    <property type="entry name" value="DUF169 DOMAIN-CONTAINING PROTEIN"/>
    <property type="match status" value="1"/>
</dbReference>